<dbReference type="Proteomes" id="UP000622547">
    <property type="component" value="Unassembled WGS sequence"/>
</dbReference>
<keyword evidence="1" id="KW-0812">Transmembrane</keyword>
<organism evidence="2 3">
    <name type="scientific">Planotetraspora phitsanulokensis</name>
    <dbReference type="NCBI Taxonomy" id="575192"/>
    <lineage>
        <taxon>Bacteria</taxon>
        <taxon>Bacillati</taxon>
        <taxon>Actinomycetota</taxon>
        <taxon>Actinomycetes</taxon>
        <taxon>Streptosporangiales</taxon>
        <taxon>Streptosporangiaceae</taxon>
        <taxon>Planotetraspora</taxon>
    </lineage>
</organism>
<evidence type="ECO:0008006" key="4">
    <source>
        <dbReference type="Google" id="ProtNLM"/>
    </source>
</evidence>
<proteinExistence type="predicted"/>
<dbReference type="PANTHER" id="PTHR37305">
    <property type="entry name" value="INTEGRAL MEMBRANE PROTEIN-RELATED"/>
    <property type="match status" value="1"/>
</dbReference>
<evidence type="ECO:0000313" key="3">
    <source>
        <dbReference type="Proteomes" id="UP000622547"/>
    </source>
</evidence>
<dbReference type="PANTHER" id="PTHR37305:SF1">
    <property type="entry name" value="MEMBRANE PROTEIN"/>
    <property type="match status" value="1"/>
</dbReference>
<feature type="transmembrane region" description="Helical" evidence="1">
    <location>
        <begin position="494"/>
        <end position="516"/>
    </location>
</feature>
<dbReference type="EMBL" id="BOOP01000006">
    <property type="protein sequence ID" value="GII36690.1"/>
    <property type="molecule type" value="Genomic_DNA"/>
</dbReference>
<feature type="transmembrane region" description="Helical" evidence="1">
    <location>
        <begin position="402"/>
        <end position="423"/>
    </location>
</feature>
<comment type="caution">
    <text evidence="2">The sequence shown here is derived from an EMBL/GenBank/DDBJ whole genome shotgun (WGS) entry which is preliminary data.</text>
</comment>
<feature type="transmembrane region" description="Helical" evidence="1">
    <location>
        <begin position="356"/>
        <end position="382"/>
    </location>
</feature>
<dbReference type="GO" id="GO:0140359">
    <property type="term" value="F:ABC-type transporter activity"/>
    <property type="evidence" value="ECO:0007669"/>
    <property type="project" value="InterPro"/>
</dbReference>
<name>A0A8J3UCU2_9ACTN</name>
<dbReference type="AlphaFoldDB" id="A0A8J3UCU2"/>
<sequence>MSAGIAAPERSDQRAGRRDFAHLLRAEWTKFRTVRGWVIGMVAAALVIVLLGLLSASGNHASCSGPGETACPAIPVGPDGEAVADAFTFMHRPLAGDGGITVRVTSLTGIITYPPPDHDEIVPGVVPWAKAGIIIKESTRQGSAYAAVMVTGAHGVRMQHNFTQDTAGHPGGVSARSPRWLRLIRSGDTLTGYESADGTRWTEIGTAQLTGLPSTVQVGLFVTSPGDLTVKQADLGGSIEQVRFTQASAVFDHVDLRGDAPPGAWSRDVVGAGGMTDWERFHRPNGVQESGGTFTVSGSGDIAPRMDGQTIERTLTGALTGIILVIVVAVMFVTAEYRRGLIRTTLLAEPRRGRVLAAKALVIGAVTFCAALPAVVLTVMLGAPILRSNGNYILPVTPLTEARVLVGVAALLAVAAVLALALGVVFRRGVAAVVTTAAVIVVPHVLATTSVLPDSAAQWLLRLTPAAGFAIQQSVPEYAHVLGHYAPQAGYYPLAPWAGLAVLCGYTAVALGLALLRLRRADA</sequence>
<feature type="transmembrane region" description="Helical" evidence="1">
    <location>
        <begin position="34"/>
        <end position="54"/>
    </location>
</feature>
<evidence type="ECO:0000313" key="2">
    <source>
        <dbReference type="EMBL" id="GII36690.1"/>
    </source>
</evidence>
<dbReference type="Pfam" id="PF12679">
    <property type="entry name" value="ABC2_membrane_2"/>
    <property type="match status" value="1"/>
</dbReference>
<feature type="transmembrane region" description="Helical" evidence="1">
    <location>
        <begin position="315"/>
        <end position="335"/>
    </location>
</feature>
<feature type="transmembrane region" description="Helical" evidence="1">
    <location>
        <begin position="430"/>
        <end position="452"/>
    </location>
</feature>
<keyword evidence="3" id="KW-1185">Reference proteome</keyword>
<dbReference type="GO" id="GO:0005886">
    <property type="term" value="C:plasma membrane"/>
    <property type="evidence" value="ECO:0007669"/>
    <property type="project" value="UniProtKB-SubCell"/>
</dbReference>
<keyword evidence="1" id="KW-0472">Membrane</keyword>
<dbReference type="RefSeq" id="WP_204072544.1">
    <property type="nucleotide sequence ID" value="NZ_BAABHI010000020.1"/>
</dbReference>
<protein>
    <recommendedName>
        <fullName evidence="4">ABC transporter permease</fullName>
    </recommendedName>
</protein>
<accession>A0A8J3UCU2</accession>
<evidence type="ECO:0000256" key="1">
    <source>
        <dbReference type="SAM" id="Phobius"/>
    </source>
</evidence>
<reference evidence="2 3" key="1">
    <citation type="submission" date="2021-01" db="EMBL/GenBank/DDBJ databases">
        <title>Whole genome shotgun sequence of Planotetraspora phitsanulokensis NBRC 104273.</title>
        <authorList>
            <person name="Komaki H."/>
            <person name="Tamura T."/>
        </authorList>
    </citation>
    <scope>NUCLEOTIDE SEQUENCE [LARGE SCALE GENOMIC DNA]</scope>
    <source>
        <strain evidence="2 3">NBRC 104273</strain>
    </source>
</reference>
<dbReference type="Gene3D" id="2.60.120.200">
    <property type="match status" value="1"/>
</dbReference>
<keyword evidence="1" id="KW-1133">Transmembrane helix</keyword>
<gene>
    <name evidence="2" type="ORF">Pph01_16930</name>
</gene>